<protein>
    <submittedName>
        <fullName evidence="1">Uncharacterized protein</fullName>
    </submittedName>
</protein>
<proteinExistence type="predicted"/>
<gene>
    <name evidence="1" type="ORF">J2Z37_001617</name>
</gene>
<keyword evidence="2" id="KW-1185">Reference proteome</keyword>
<reference evidence="1 2" key="1">
    <citation type="submission" date="2021-03" db="EMBL/GenBank/DDBJ databases">
        <title>Genomic Encyclopedia of Type Strains, Phase IV (KMG-IV): sequencing the most valuable type-strain genomes for metagenomic binning, comparative biology and taxonomic classification.</title>
        <authorList>
            <person name="Goeker M."/>
        </authorList>
    </citation>
    <scope>NUCLEOTIDE SEQUENCE [LARGE SCALE GENOMIC DNA]</scope>
    <source>
        <strain evidence="1 2">DSM 24738</strain>
    </source>
</reference>
<name>A0ABS4GMW4_9BACL</name>
<accession>A0ABS4GMW4</accession>
<dbReference type="Proteomes" id="UP001519343">
    <property type="component" value="Unassembled WGS sequence"/>
</dbReference>
<sequence length="66" mass="7664">MKAQIEHVEQLPQQEEVQMLRQSLIEATETIEYMVNSLMWSAEYKVLAQSKEKLGKLKKLLTTLDA</sequence>
<evidence type="ECO:0000313" key="1">
    <source>
        <dbReference type="EMBL" id="MBP1931616.1"/>
    </source>
</evidence>
<organism evidence="1 2">
    <name type="scientific">Ammoniphilus resinae</name>
    <dbReference type="NCBI Taxonomy" id="861532"/>
    <lineage>
        <taxon>Bacteria</taxon>
        <taxon>Bacillati</taxon>
        <taxon>Bacillota</taxon>
        <taxon>Bacilli</taxon>
        <taxon>Bacillales</taxon>
        <taxon>Paenibacillaceae</taxon>
        <taxon>Aneurinibacillus group</taxon>
        <taxon>Ammoniphilus</taxon>
    </lineage>
</organism>
<dbReference type="RefSeq" id="WP_209809707.1">
    <property type="nucleotide sequence ID" value="NZ_JAGGKT010000003.1"/>
</dbReference>
<dbReference type="EMBL" id="JAGGKT010000003">
    <property type="protein sequence ID" value="MBP1931616.1"/>
    <property type="molecule type" value="Genomic_DNA"/>
</dbReference>
<evidence type="ECO:0000313" key="2">
    <source>
        <dbReference type="Proteomes" id="UP001519343"/>
    </source>
</evidence>
<comment type="caution">
    <text evidence="1">The sequence shown here is derived from an EMBL/GenBank/DDBJ whole genome shotgun (WGS) entry which is preliminary data.</text>
</comment>